<protein>
    <submittedName>
        <fullName evidence="2">Uncharacterized protein</fullName>
    </submittedName>
</protein>
<evidence type="ECO:0000313" key="2">
    <source>
        <dbReference type="EMBL" id="KAA6365576.1"/>
    </source>
</evidence>
<comment type="caution">
    <text evidence="2">The sequence shown here is derived from an EMBL/GenBank/DDBJ whole genome shotgun (WGS) entry which is preliminary data.</text>
</comment>
<evidence type="ECO:0000313" key="3">
    <source>
        <dbReference type="Proteomes" id="UP000324800"/>
    </source>
</evidence>
<accession>A0A5J4U477</accession>
<proteinExistence type="predicted"/>
<organism evidence="2 3">
    <name type="scientific">Streblomastix strix</name>
    <dbReference type="NCBI Taxonomy" id="222440"/>
    <lineage>
        <taxon>Eukaryota</taxon>
        <taxon>Metamonada</taxon>
        <taxon>Preaxostyla</taxon>
        <taxon>Oxymonadida</taxon>
        <taxon>Streblomastigidae</taxon>
        <taxon>Streblomastix</taxon>
    </lineage>
</organism>
<dbReference type="Proteomes" id="UP000324800">
    <property type="component" value="Unassembled WGS sequence"/>
</dbReference>
<dbReference type="EMBL" id="SNRW01020317">
    <property type="protein sequence ID" value="KAA6365576.1"/>
    <property type="molecule type" value="Genomic_DNA"/>
</dbReference>
<feature type="region of interest" description="Disordered" evidence="1">
    <location>
        <begin position="1"/>
        <end position="68"/>
    </location>
</feature>
<dbReference type="AlphaFoldDB" id="A0A5J4U477"/>
<feature type="compositionally biased region" description="Polar residues" evidence="1">
    <location>
        <begin position="13"/>
        <end position="22"/>
    </location>
</feature>
<gene>
    <name evidence="2" type="ORF">EZS28_038896</name>
</gene>
<evidence type="ECO:0000256" key="1">
    <source>
        <dbReference type="SAM" id="MobiDB-lite"/>
    </source>
</evidence>
<feature type="non-terminal residue" evidence="2">
    <location>
        <position position="1"/>
    </location>
</feature>
<feature type="compositionally biased region" description="Basic and acidic residues" evidence="1">
    <location>
        <begin position="1"/>
        <end position="12"/>
    </location>
</feature>
<name>A0A5J4U477_9EUKA</name>
<feature type="compositionally biased region" description="Basic and acidic residues" evidence="1">
    <location>
        <begin position="40"/>
        <end position="61"/>
    </location>
</feature>
<sequence length="94" mass="11183">RPVQDPRNRNKDSTQTTKQKQNLIPRLTSRISWTEEEREEERREGGDLENRETDKESREILDGNGGINSEIFRIMGNNQHERLYPIRIQPPVER</sequence>
<reference evidence="2 3" key="1">
    <citation type="submission" date="2019-03" db="EMBL/GenBank/DDBJ databases">
        <title>Single cell metagenomics reveals metabolic interactions within the superorganism composed of flagellate Streblomastix strix and complex community of Bacteroidetes bacteria on its surface.</title>
        <authorList>
            <person name="Treitli S.C."/>
            <person name="Kolisko M."/>
            <person name="Husnik F."/>
            <person name="Keeling P."/>
            <person name="Hampl V."/>
        </authorList>
    </citation>
    <scope>NUCLEOTIDE SEQUENCE [LARGE SCALE GENOMIC DNA]</scope>
    <source>
        <strain evidence="2">ST1C</strain>
    </source>
</reference>